<proteinExistence type="predicted"/>
<dbReference type="EMBL" id="SMAL01000001">
    <property type="protein sequence ID" value="TCT16839.1"/>
    <property type="molecule type" value="Genomic_DNA"/>
</dbReference>
<keyword evidence="1" id="KW-1133">Transmembrane helix</keyword>
<evidence type="ECO:0000313" key="3">
    <source>
        <dbReference type="Proteomes" id="UP000294902"/>
    </source>
</evidence>
<reference evidence="2 3" key="1">
    <citation type="submission" date="2019-03" db="EMBL/GenBank/DDBJ databases">
        <title>Genomic Encyclopedia of Type Strains, Phase IV (KMG-IV): sequencing the most valuable type-strain genomes for metagenomic binning, comparative biology and taxonomic classification.</title>
        <authorList>
            <person name="Goeker M."/>
        </authorList>
    </citation>
    <scope>NUCLEOTIDE SEQUENCE [LARGE SCALE GENOMIC DNA]</scope>
    <source>
        <strain evidence="2 3">DSM 24629</strain>
    </source>
</reference>
<evidence type="ECO:0000313" key="2">
    <source>
        <dbReference type="EMBL" id="TCT16839.1"/>
    </source>
</evidence>
<dbReference type="InterPro" id="IPR010178">
    <property type="entry name" value="Lit"/>
</dbReference>
<evidence type="ECO:0000256" key="1">
    <source>
        <dbReference type="SAM" id="Phobius"/>
    </source>
</evidence>
<dbReference type="Pfam" id="PF07314">
    <property type="entry name" value="Lit"/>
    <property type="match status" value="1"/>
</dbReference>
<keyword evidence="1" id="KW-0812">Transmembrane</keyword>
<dbReference type="RefSeq" id="WP_165878411.1">
    <property type="nucleotide sequence ID" value="NZ_SMAL01000001.1"/>
</dbReference>
<protein>
    <submittedName>
        <fullName evidence="2">Integral membrane protein (TIGR01906 family)</fullName>
    </submittedName>
</protein>
<feature type="transmembrane region" description="Helical" evidence="1">
    <location>
        <begin position="7"/>
        <end position="30"/>
    </location>
</feature>
<name>A0A4V2V0L8_9FIRM</name>
<feature type="transmembrane region" description="Helical" evidence="1">
    <location>
        <begin position="107"/>
        <end position="125"/>
    </location>
</feature>
<dbReference type="NCBIfam" id="TIGR01906">
    <property type="entry name" value="integ_TIGR01906"/>
    <property type="match status" value="1"/>
</dbReference>
<feature type="transmembrane region" description="Helical" evidence="1">
    <location>
        <begin position="137"/>
        <end position="163"/>
    </location>
</feature>
<gene>
    <name evidence="2" type="ORF">EDC18_101135</name>
</gene>
<feature type="transmembrane region" description="Helical" evidence="1">
    <location>
        <begin position="193"/>
        <end position="217"/>
    </location>
</feature>
<keyword evidence="1" id="KW-0472">Membrane</keyword>
<organism evidence="2 3">
    <name type="scientific">Natranaerovirga pectinivora</name>
    <dbReference type="NCBI Taxonomy" id="682400"/>
    <lineage>
        <taxon>Bacteria</taxon>
        <taxon>Bacillati</taxon>
        <taxon>Bacillota</taxon>
        <taxon>Clostridia</taxon>
        <taxon>Lachnospirales</taxon>
        <taxon>Natranaerovirgaceae</taxon>
        <taxon>Natranaerovirga</taxon>
    </lineage>
</organism>
<accession>A0A4V2V0L8</accession>
<dbReference type="Proteomes" id="UP000294902">
    <property type="component" value="Unassembled WGS sequence"/>
</dbReference>
<sequence length="229" mass="26984">MKRFVNNLIGIITGILFLNIIFFTSIQIIAYNDAYYSWHYSHYNIMEDTNIEKEDLMFITDEMIAFLKGQRHDLVIPLGVGNEEVFGEREKLHMEDVQILFLQGHKIRNYSLILFITIILLSILLKKKMLAILMRWIQYVIGGFISIIVVLSIIISTNFNYFFTVFHELFFDNDLWLLDPRTDLLINMVPLQFFINTSLLIGIVFLIMSIISIILIYSIRKSEWLIKNT</sequence>
<keyword evidence="3" id="KW-1185">Reference proteome</keyword>
<dbReference type="AlphaFoldDB" id="A0A4V2V0L8"/>
<comment type="caution">
    <text evidence="2">The sequence shown here is derived from an EMBL/GenBank/DDBJ whole genome shotgun (WGS) entry which is preliminary data.</text>
</comment>